<dbReference type="Pfam" id="PF14703">
    <property type="entry name" value="PHM7_cyt"/>
    <property type="match status" value="1"/>
</dbReference>
<feature type="domain" description="CSC1/OSCA1-like cytosolic" evidence="13">
    <location>
        <begin position="269"/>
        <end position="313"/>
    </location>
</feature>
<evidence type="ECO:0000313" key="14">
    <source>
        <dbReference type="EMBL" id="KAK6913296.1"/>
    </source>
</evidence>
<evidence type="ECO:0000256" key="5">
    <source>
        <dbReference type="ARBA" id="ARBA00022837"/>
    </source>
</evidence>
<evidence type="ECO:0000256" key="9">
    <source>
        <dbReference type="ARBA" id="ARBA00023303"/>
    </source>
</evidence>
<feature type="domain" description="CSC1/OSCA1-like 7TM region" evidence="11">
    <location>
        <begin position="326"/>
        <end position="513"/>
    </location>
</feature>
<evidence type="ECO:0000256" key="4">
    <source>
        <dbReference type="ARBA" id="ARBA00022692"/>
    </source>
</evidence>
<feature type="transmembrane region" description="Helical" evidence="10">
    <location>
        <begin position="520"/>
        <end position="540"/>
    </location>
</feature>
<dbReference type="PANTHER" id="PTHR13018">
    <property type="entry name" value="PROBABLE MEMBRANE PROTEIN DUF221-RELATED"/>
    <property type="match status" value="1"/>
</dbReference>
<evidence type="ECO:0000256" key="1">
    <source>
        <dbReference type="ARBA" id="ARBA00004141"/>
    </source>
</evidence>
<dbReference type="Proteomes" id="UP001370490">
    <property type="component" value="Unassembled WGS sequence"/>
</dbReference>
<comment type="similarity">
    <text evidence="2">Belongs to the CSC1 (TC 1.A.17) family.</text>
</comment>
<keyword evidence="7" id="KW-0406">Ion transport</keyword>
<dbReference type="PANTHER" id="PTHR13018:SF109">
    <property type="entry name" value="CSC1-LIKE PROTEIN HYP1"/>
    <property type="match status" value="1"/>
</dbReference>
<feature type="transmembrane region" description="Helical" evidence="10">
    <location>
        <begin position="371"/>
        <end position="392"/>
    </location>
</feature>
<dbReference type="InterPro" id="IPR027815">
    <property type="entry name" value="CSC1/OSCA1-like_cyt"/>
</dbReference>
<feature type="domain" description="CSC1/OSCA1-like N-terminal transmembrane" evidence="12">
    <location>
        <begin position="5"/>
        <end position="93"/>
    </location>
</feature>
<keyword evidence="5" id="KW-0106">Calcium</keyword>
<proteinExistence type="inferred from homology"/>
<dbReference type="GO" id="GO:0005886">
    <property type="term" value="C:plasma membrane"/>
    <property type="evidence" value="ECO:0007669"/>
    <property type="project" value="TreeGrafter"/>
</dbReference>
<dbReference type="EMBL" id="JBAMMX010000027">
    <property type="protein sequence ID" value="KAK6913296.1"/>
    <property type="molecule type" value="Genomic_DNA"/>
</dbReference>
<dbReference type="Pfam" id="PF02714">
    <property type="entry name" value="RSN1_7TM"/>
    <property type="match status" value="1"/>
</dbReference>
<feature type="transmembrane region" description="Helical" evidence="10">
    <location>
        <begin position="6"/>
        <end position="27"/>
    </location>
</feature>
<evidence type="ECO:0000256" key="8">
    <source>
        <dbReference type="ARBA" id="ARBA00023136"/>
    </source>
</evidence>
<organism evidence="14 15">
    <name type="scientific">Dillenia turbinata</name>
    <dbReference type="NCBI Taxonomy" id="194707"/>
    <lineage>
        <taxon>Eukaryota</taxon>
        <taxon>Viridiplantae</taxon>
        <taxon>Streptophyta</taxon>
        <taxon>Embryophyta</taxon>
        <taxon>Tracheophyta</taxon>
        <taxon>Spermatophyta</taxon>
        <taxon>Magnoliopsida</taxon>
        <taxon>eudicotyledons</taxon>
        <taxon>Gunneridae</taxon>
        <taxon>Pentapetalae</taxon>
        <taxon>Dilleniales</taxon>
        <taxon>Dilleniaceae</taxon>
        <taxon>Dillenia</taxon>
    </lineage>
</organism>
<keyword evidence="8 10" id="KW-0472">Membrane</keyword>
<evidence type="ECO:0000256" key="7">
    <source>
        <dbReference type="ARBA" id="ARBA00023065"/>
    </source>
</evidence>
<keyword evidence="3" id="KW-0813">Transport</keyword>
<comment type="caution">
    <text evidence="14">The sequence shown here is derived from an EMBL/GenBank/DDBJ whole genome shotgun (WGS) entry which is preliminary data.</text>
</comment>
<sequence length="658" mass="75281">MILSALLTSVGINFGLCLLFFTLYSILQKLPGNINFYAPHLVAEGKSQQIDHFNLERLLPSTGWVRSALNLSEEELLSTSGLDAMVFIRIFIFRLWIHFCAVYLFTGVVCIFFTLQQLESWVDVVKGGSGRKKQFYGDGILGKPPPFLNDVERLYTKLANLSLRKTNARSSAVDSWDYLELNSVFKNIMKMKLEDIEENMRLEESALAGKVYPLAFLLWVPVAEMSLAVGHSIRLSTRIRSLVHSQIELALMPIDIVKSIIELCLSTSYEVPAAFVSFKSQLGAAVAVLIQQSVDPTEWVTERAPGPNDVYWPFFSVSFTQSWICKLMVYVTYIVLTFLFLIPVVVVQGLTHLEQLEIWFPFLKGILRLTFIIQVITGYLPSLILQMFLSIVPPIMRMLSLIQGHISLTKIELSACTKMLWFTIWNIFFANVLSGSVFFISLAYSLSPRRYPPYWLKLFQHSKWISSVIDLRQASFFIAYVVTSVWTSLSSELFRLVPLIRSSAKRLLQKEGRKEGRKGVSEYLCMYGFLFFLCSSRMFMQANMEPVGFDYLFIDTDAYNCRRDIWSKKLPIASYLTIPLPMLILLFDAYCRKCFLPTFHPYPVECLVKKDTEDQNDPNMADFLDKLGTAYRDPALMPIHYSRGIQGQSSPLLHSDER</sequence>
<keyword evidence="4 10" id="KW-0812">Transmembrane</keyword>
<evidence type="ECO:0000256" key="2">
    <source>
        <dbReference type="ARBA" id="ARBA00007779"/>
    </source>
</evidence>
<keyword evidence="15" id="KW-1185">Reference proteome</keyword>
<evidence type="ECO:0000313" key="15">
    <source>
        <dbReference type="Proteomes" id="UP001370490"/>
    </source>
</evidence>
<dbReference type="InterPro" id="IPR032880">
    <property type="entry name" value="CSC1/OSCA1-like_N"/>
</dbReference>
<feature type="transmembrane region" description="Helical" evidence="10">
    <location>
        <begin position="95"/>
        <end position="115"/>
    </location>
</feature>
<evidence type="ECO:0000256" key="3">
    <source>
        <dbReference type="ARBA" id="ARBA00022448"/>
    </source>
</evidence>
<feature type="transmembrane region" description="Helical" evidence="10">
    <location>
        <begin position="327"/>
        <end position="351"/>
    </location>
</feature>
<name>A0AAN8UK69_9MAGN</name>
<dbReference type="GO" id="GO:0005227">
    <property type="term" value="F:calcium-activated cation channel activity"/>
    <property type="evidence" value="ECO:0007669"/>
    <property type="project" value="InterPro"/>
</dbReference>
<evidence type="ECO:0000256" key="10">
    <source>
        <dbReference type="SAM" id="Phobius"/>
    </source>
</evidence>
<gene>
    <name evidence="14" type="ORF">RJ641_022897</name>
</gene>
<evidence type="ECO:0000259" key="12">
    <source>
        <dbReference type="Pfam" id="PF13967"/>
    </source>
</evidence>
<reference evidence="14 15" key="1">
    <citation type="submission" date="2023-12" db="EMBL/GenBank/DDBJ databases">
        <title>A high-quality genome assembly for Dillenia turbinata (Dilleniales).</title>
        <authorList>
            <person name="Chanderbali A."/>
        </authorList>
    </citation>
    <scope>NUCLEOTIDE SEQUENCE [LARGE SCALE GENOMIC DNA]</scope>
    <source>
        <strain evidence="14">LSX21</strain>
        <tissue evidence="14">Leaf</tissue>
    </source>
</reference>
<feature type="transmembrane region" description="Helical" evidence="10">
    <location>
        <begin position="477"/>
        <end position="500"/>
    </location>
</feature>
<comment type="subcellular location">
    <subcellularLocation>
        <location evidence="1">Membrane</location>
        <topology evidence="1">Multi-pass membrane protein</topology>
    </subcellularLocation>
</comment>
<evidence type="ECO:0000256" key="6">
    <source>
        <dbReference type="ARBA" id="ARBA00022989"/>
    </source>
</evidence>
<dbReference type="AlphaFoldDB" id="A0AAN8UK69"/>
<evidence type="ECO:0000259" key="11">
    <source>
        <dbReference type="Pfam" id="PF02714"/>
    </source>
</evidence>
<feature type="transmembrane region" description="Helical" evidence="10">
    <location>
        <begin position="572"/>
        <end position="591"/>
    </location>
</feature>
<feature type="transmembrane region" description="Helical" evidence="10">
    <location>
        <begin position="211"/>
        <end position="230"/>
    </location>
</feature>
<dbReference type="InterPro" id="IPR045122">
    <property type="entry name" value="Csc1-like"/>
</dbReference>
<dbReference type="Pfam" id="PF13967">
    <property type="entry name" value="RSN1_TM"/>
    <property type="match status" value="1"/>
</dbReference>
<feature type="transmembrane region" description="Helical" evidence="10">
    <location>
        <begin position="420"/>
        <end position="446"/>
    </location>
</feature>
<evidence type="ECO:0000259" key="13">
    <source>
        <dbReference type="Pfam" id="PF14703"/>
    </source>
</evidence>
<accession>A0AAN8UK69</accession>
<dbReference type="InterPro" id="IPR003864">
    <property type="entry name" value="CSC1/OSCA1-like_7TM"/>
</dbReference>
<keyword evidence="9" id="KW-0407">Ion channel</keyword>
<keyword evidence="6 10" id="KW-1133">Transmembrane helix</keyword>
<protein>
    <submittedName>
        <fullName evidence="14">CSC1/OSCA1-like, N-terminal transmembrane domain</fullName>
    </submittedName>
</protein>